<dbReference type="Proteomes" id="UP001184150">
    <property type="component" value="Unassembled WGS sequence"/>
</dbReference>
<dbReference type="InterPro" id="IPR036388">
    <property type="entry name" value="WH-like_DNA-bd_sf"/>
</dbReference>
<evidence type="ECO:0000259" key="4">
    <source>
        <dbReference type="PROSITE" id="PS51077"/>
    </source>
</evidence>
<dbReference type="InterPro" id="IPR005471">
    <property type="entry name" value="Tscrpt_reg_IclR_N"/>
</dbReference>
<keyword evidence="7" id="KW-1185">Reference proteome</keyword>
<dbReference type="PROSITE" id="PS51078">
    <property type="entry name" value="ICLR_ED"/>
    <property type="match status" value="1"/>
</dbReference>
<evidence type="ECO:0000259" key="5">
    <source>
        <dbReference type="PROSITE" id="PS51078"/>
    </source>
</evidence>
<dbReference type="InterPro" id="IPR036390">
    <property type="entry name" value="WH_DNA-bd_sf"/>
</dbReference>
<name>A0ABU1MMR0_9SPHN</name>
<dbReference type="PANTHER" id="PTHR30136:SF39">
    <property type="entry name" value="TRANSCRIPTIONAL REGULATORY PROTEIN"/>
    <property type="match status" value="1"/>
</dbReference>
<dbReference type="InterPro" id="IPR014757">
    <property type="entry name" value="Tscrpt_reg_IclR_C"/>
</dbReference>
<evidence type="ECO:0000256" key="2">
    <source>
        <dbReference type="ARBA" id="ARBA00023125"/>
    </source>
</evidence>
<dbReference type="InterPro" id="IPR050707">
    <property type="entry name" value="HTH_MetabolicPath_Reg"/>
</dbReference>
<dbReference type="Pfam" id="PF09339">
    <property type="entry name" value="HTH_IclR"/>
    <property type="match status" value="1"/>
</dbReference>
<evidence type="ECO:0000256" key="1">
    <source>
        <dbReference type="ARBA" id="ARBA00023015"/>
    </source>
</evidence>
<evidence type="ECO:0000256" key="3">
    <source>
        <dbReference type="ARBA" id="ARBA00023163"/>
    </source>
</evidence>
<organism evidence="6 7">
    <name type="scientific">Novosphingobium capsulatum</name>
    <dbReference type="NCBI Taxonomy" id="13688"/>
    <lineage>
        <taxon>Bacteria</taxon>
        <taxon>Pseudomonadati</taxon>
        <taxon>Pseudomonadota</taxon>
        <taxon>Alphaproteobacteria</taxon>
        <taxon>Sphingomonadales</taxon>
        <taxon>Sphingomonadaceae</taxon>
        <taxon>Novosphingobium</taxon>
    </lineage>
</organism>
<dbReference type="SMART" id="SM00346">
    <property type="entry name" value="HTH_ICLR"/>
    <property type="match status" value="1"/>
</dbReference>
<dbReference type="Gene3D" id="1.10.10.10">
    <property type="entry name" value="Winged helix-like DNA-binding domain superfamily/Winged helix DNA-binding domain"/>
    <property type="match status" value="1"/>
</dbReference>
<accession>A0ABU1MMR0</accession>
<gene>
    <name evidence="6" type="ORF">J2792_002429</name>
</gene>
<protein>
    <submittedName>
        <fullName evidence="6">DNA-binding IclR family transcriptional regulator</fullName>
    </submittedName>
</protein>
<dbReference type="SUPFAM" id="SSF55781">
    <property type="entry name" value="GAF domain-like"/>
    <property type="match status" value="1"/>
</dbReference>
<dbReference type="PANTHER" id="PTHR30136">
    <property type="entry name" value="HELIX-TURN-HELIX TRANSCRIPTIONAL REGULATOR, ICLR FAMILY"/>
    <property type="match status" value="1"/>
</dbReference>
<keyword evidence="3" id="KW-0804">Transcription</keyword>
<dbReference type="GO" id="GO:0003677">
    <property type="term" value="F:DNA binding"/>
    <property type="evidence" value="ECO:0007669"/>
    <property type="project" value="UniProtKB-KW"/>
</dbReference>
<keyword evidence="1" id="KW-0805">Transcription regulation</keyword>
<evidence type="ECO:0000313" key="6">
    <source>
        <dbReference type="EMBL" id="MDR6511557.1"/>
    </source>
</evidence>
<dbReference type="RefSeq" id="WP_169050017.1">
    <property type="nucleotide sequence ID" value="NZ_JAVDRD010000005.1"/>
</dbReference>
<dbReference type="Pfam" id="PF01614">
    <property type="entry name" value="IclR_C"/>
    <property type="match status" value="1"/>
</dbReference>
<dbReference type="InterPro" id="IPR029016">
    <property type="entry name" value="GAF-like_dom_sf"/>
</dbReference>
<dbReference type="PROSITE" id="PS51077">
    <property type="entry name" value="HTH_ICLR"/>
    <property type="match status" value="1"/>
</dbReference>
<dbReference type="EMBL" id="JAVDRD010000005">
    <property type="protein sequence ID" value="MDR6511557.1"/>
    <property type="molecule type" value="Genomic_DNA"/>
</dbReference>
<dbReference type="Gene3D" id="3.30.450.40">
    <property type="match status" value="1"/>
</dbReference>
<feature type="domain" description="HTH iclR-type" evidence="4">
    <location>
        <begin position="5"/>
        <end position="68"/>
    </location>
</feature>
<feature type="domain" description="IclR-ED" evidence="5">
    <location>
        <begin position="69"/>
        <end position="253"/>
    </location>
</feature>
<proteinExistence type="predicted"/>
<dbReference type="SUPFAM" id="SSF46785">
    <property type="entry name" value="Winged helix' DNA-binding domain"/>
    <property type="match status" value="1"/>
</dbReference>
<keyword evidence="2 6" id="KW-0238">DNA-binding</keyword>
<sequence>MDGGSKTIDRVGAILKVLENGPEEGMTSTEIAKEAGFDKATAYRALVSLSRIGLLDRDAESRRFRLGAYLFSLGAVAARRFSVLAHARKALAVIAKETGDTVFLSVRNKYDSVCIDCAIGSYPIRAQTLTVGESVPLGVSTAGVAMLSTMDDSEVRHAVQFNAVNITTKFKTIRPDQIYEHVARAREVGYSLYTGQIIAGMAGIGRPIRAADGRGLAVISVTAVIDRMSEARVRMINGLLKAAIEDIEQRALLIGSQLETLA</sequence>
<comment type="caution">
    <text evidence="6">The sequence shown here is derived from an EMBL/GenBank/DDBJ whole genome shotgun (WGS) entry which is preliminary data.</text>
</comment>
<evidence type="ECO:0000313" key="7">
    <source>
        <dbReference type="Proteomes" id="UP001184150"/>
    </source>
</evidence>
<reference evidence="6 7" key="1">
    <citation type="submission" date="2023-07" db="EMBL/GenBank/DDBJ databases">
        <title>Sorghum-associated microbial communities from plants grown in Nebraska, USA.</title>
        <authorList>
            <person name="Schachtman D."/>
        </authorList>
    </citation>
    <scope>NUCLEOTIDE SEQUENCE [LARGE SCALE GENOMIC DNA]</scope>
    <source>
        <strain evidence="6 7">DS1027</strain>
    </source>
</reference>